<dbReference type="AlphaFoldDB" id="A0A2P8CVL5"/>
<gene>
    <name evidence="1" type="ORF">B0I18_11313</name>
</gene>
<sequence length="94" mass="11262">MYKILGQKLEIKISFYLSWNNQLFINQFFQAEFLVYLLTNKGDERGNCESRLTSIPCPYKYLNKTVASIETDYPFCLKAAFENYWINELRINRK</sequence>
<name>A0A2P8CVL5_9BACT</name>
<keyword evidence="2" id="KW-1185">Reference proteome</keyword>
<organism evidence="1 2">
    <name type="scientific">Taibaiella chishuiensis</name>
    <dbReference type="NCBI Taxonomy" id="1434707"/>
    <lineage>
        <taxon>Bacteria</taxon>
        <taxon>Pseudomonadati</taxon>
        <taxon>Bacteroidota</taxon>
        <taxon>Chitinophagia</taxon>
        <taxon>Chitinophagales</taxon>
        <taxon>Chitinophagaceae</taxon>
        <taxon>Taibaiella</taxon>
    </lineage>
</organism>
<protein>
    <submittedName>
        <fullName evidence="1">Uncharacterized protein</fullName>
    </submittedName>
</protein>
<dbReference type="Proteomes" id="UP000240572">
    <property type="component" value="Unassembled WGS sequence"/>
</dbReference>
<proteinExistence type="predicted"/>
<comment type="caution">
    <text evidence="1">The sequence shown here is derived from an EMBL/GenBank/DDBJ whole genome shotgun (WGS) entry which is preliminary data.</text>
</comment>
<evidence type="ECO:0000313" key="2">
    <source>
        <dbReference type="Proteomes" id="UP000240572"/>
    </source>
</evidence>
<reference evidence="1 2" key="1">
    <citation type="submission" date="2018-03" db="EMBL/GenBank/DDBJ databases">
        <title>Genomic Encyclopedia of Type Strains, Phase III (KMG-III): the genomes of soil and plant-associated and newly described type strains.</title>
        <authorList>
            <person name="Whitman W."/>
        </authorList>
    </citation>
    <scope>NUCLEOTIDE SEQUENCE [LARGE SCALE GENOMIC DNA]</scope>
    <source>
        <strain evidence="1 2">CGMCC 1.12700</strain>
    </source>
</reference>
<dbReference type="EMBL" id="PYGD01000013">
    <property type="protein sequence ID" value="PSK89002.1"/>
    <property type="molecule type" value="Genomic_DNA"/>
</dbReference>
<accession>A0A2P8CVL5</accession>
<evidence type="ECO:0000313" key="1">
    <source>
        <dbReference type="EMBL" id="PSK89002.1"/>
    </source>
</evidence>